<dbReference type="AlphaFoldDB" id="A0A8J5W916"/>
<keyword evidence="1" id="KW-0472">Membrane</keyword>
<evidence type="ECO:0000313" key="4">
    <source>
        <dbReference type="Proteomes" id="UP000729402"/>
    </source>
</evidence>
<keyword evidence="4" id="KW-1185">Reference proteome</keyword>
<dbReference type="EMBL" id="JAAALK010000082">
    <property type="protein sequence ID" value="KAG8085598.1"/>
    <property type="molecule type" value="Genomic_DNA"/>
</dbReference>
<evidence type="ECO:0000259" key="2">
    <source>
        <dbReference type="Pfam" id="PF14432"/>
    </source>
</evidence>
<keyword evidence="1" id="KW-0812">Transmembrane</keyword>
<dbReference type="Pfam" id="PF14432">
    <property type="entry name" value="DYW_deaminase"/>
    <property type="match status" value="1"/>
</dbReference>
<dbReference type="InterPro" id="IPR032867">
    <property type="entry name" value="DYW_dom"/>
</dbReference>
<reference evidence="3" key="1">
    <citation type="journal article" date="2021" name="bioRxiv">
        <title>Whole Genome Assembly and Annotation of Northern Wild Rice, Zizania palustris L., Supports a Whole Genome Duplication in the Zizania Genus.</title>
        <authorList>
            <person name="Haas M."/>
            <person name="Kono T."/>
            <person name="Macchietto M."/>
            <person name="Millas R."/>
            <person name="McGilp L."/>
            <person name="Shao M."/>
            <person name="Duquette J."/>
            <person name="Hirsch C.N."/>
            <person name="Kimball J."/>
        </authorList>
    </citation>
    <scope>NUCLEOTIDE SEQUENCE</scope>
    <source>
        <tissue evidence="3">Fresh leaf tissue</tissue>
    </source>
</reference>
<dbReference type="Proteomes" id="UP000729402">
    <property type="component" value="Unassembled WGS sequence"/>
</dbReference>
<keyword evidence="1" id="KW-1133">Transmembrane helix</keyword>
<reference evidence="3" key="2">
    <citation type="submission" date="2021-02" db="EMBL/GenBank/DDBJ databases">
        <authorList>
            <person name="Kimball J.A."/>
            <person name="Haas M.W."/>
            <person name="Macchietto M."/>
            <person name="Kono T."/>
            <person name="Duquette J."/>
            <person name="Shao M."/>
        </authorList>
    </citation>
    <scope>NUCLEOTIDE SEQUENCE</scope>
    <source>
        <tissue evidence="3">Fresh leaf tissue</tissue>
    </source>
</reference>
<sequence length="95" mass="10768">MCKRGYVPDTSSVMHDLEENEKEHHLFLHSERLAVAFGLIKSPPGSVIRVVKNLRVAGVLVVNSGSLFADVLLWFCLLGLRHSMWKSTRQAPQRR</sequence>
<accession>A0A8J5W916</accession>
<dbReference type="GO" id="GO:0008270">
    <property type="term" value="F:zinc ion binding"/>
    <property type="evidence" value="ECO:0007669"/>
    <property type="project" value="InterPro"/>
</dbReference>
<name>A0A8J5W916_ZIZPA</name>
<feature type="transmembrane region" description="Helical" evidence="1">
    <location>
        <begin position="56"/>
        <end position="80"/>
    </location>
</feature>
<comment type="caution">
    <text evidence="3">The sequence shown here is derived from an EMBL/GenBank/DDBJ whole genome shotgun (WGS) entry which is preliminary data.</text>
</comment>
<proteinExistence type="predicted"/>
<gene>
    <name evidence="3" type="ORF">GUJ93_ZPchr0010g9837</name>
</gene>
<dbReference type="OrthoDB" id="185373at2759"/>
<organism evidence="3 4">
    <name type="scientific">Zizania palustris</name>
    <name type="common">Northern wild rice</name>
    <dbReference type="NCBI Taxonomy" id="103762"/>
    <lineage>
        <taxon>Eukaryota</taxon>
        <taxon>Viridiplantae</taxon>
        <taxon>Streptophyta</taxon>
        <taxon>Embryophyta</taxon>
        <taxon>Tracheophyta</taxon>
        <taxon>Spermatophyta</taxon>
        <taxon>Magnoliopsida</taxon>
        <taxon>Liliopsida</taxon>
        <taxon>Poales</taxon>
        <taxon>Poaceae</taxon>
        <taxon>BOP clade</taxon>
        <taxon>Oryzoideae</taxon>
        <taxon>Oryzeae</taxon>
        <taxon>Zizaniinae</taxon>
        <taxon>Zizania</taxon>
    </lineage>
</organism>
<feature type="domain" description="DYW" evidence="2">
    <location>
        <begin position="5"/>
        <end position="58"/>
    </location>
</feature>
<evidence type="ECO:0000313" key="3">
    <source>
        <dbReference type="EMBL" id="KAG8085598.1"/>
    </source>
</evidence>
<evidence type="ECO:0000256" key="1">
    <source>
        <dbReference type="SAM" id="Phobius"/>
    </source>
</evidence>
<protein>
    <recommendedName>
        <fullName evidence="2">DYW domain-containing protein</fullName>
    </recommendedName>
</protein>